<dbReference type="InterPro" id="IPR023635">
    <property type="entry name" value="Peptide_deformylase"/>
</dbReference>
<dbReference type="PRINTS" id="PR01576">
    <property type="entry name" value="PDEFORMYLASE"/>
</dbReference>
<dbReference type="Gene3D" id="3.90.45.10">
    <property type="entry name" value="Peptide deformylase"/>
    <property type="match status" value="1"/>
</dbReference>
<dbReference type="Proteomes" id="UP000318834">
    <property type="component" value="Unassembled WGS sequence"/>
</dbReference>
<dbReference type="PANTHER" id="PTHR10458:SF22">
    <property type="entry name" value="PEPTIDE DEFORMYLASE"/>
    <property type="match status" value="1"/>
</dbReference>
<dbReference type="GO" id="GO:0046872">
    <property type="term" value="F:metal ion binding"/>
    <property type="evidence" value="ECO:0007669"/>
    <property type="project" value="UniProtKB-KW"/>
</dbReference>
<comment type="function">
    <text evidence="2">Removes the formyl group from the N-terminal Met of newly synthesized proteins. Requires at least a dipeptide for an efficient rate of reaction. N-terminal L-methionine is a prerequisite for activity but the enzyme has broad specificity at other positions.</text>
</comment>
<feature type="binding site" evidence="2">
    <location>
        <position position="138"/>
    </location>
    <ligand>
        <name>Fe cation</name>
        <dbReference type="ChEBI" id="CHEBI:24875"/>
    </ligand>
</feature>
<dbReference type="NCBIfam" id="TIGR00079">
    <property type="entry name" value="pept_deformyl"/>
    <property type="match status" value="1"/>
</dbReference>
<reference evidence="3 4" key="1">
    <citation type="journal article" date="2019" name="Nat. Microbiol.">
        <title>Mediterranean grassland soil C-N compound turnover is dependent on rainfall and depth, and is mediated by genomically divergent microorganisms.</title>
        <authorList>
            <person name="Diamond S."/>
            <person name="Andeer P.F."/>
            <person name="Li Z."/>
            <person name="Crits-Christoph A."/>
            <person name="Burstein D."/>
            <person name="Anantharaman K."/>
            <person name="Lane K.R."/>
            <person name="Thomas B.C."/>
            <person name="Pan C."/>
            <person name="Northen T.R."/>
            <person name="Banfield J.F."/>
        </authorList>
    </citation>
    <scope>NUCLEOTIDE SEQUENCE [LARGE SCALE GENOMIC DNA]</scope>
    <source>
        <strain evidence="3">NP_8</strain>
    </source>
</reference>
<comment type="similarity">
    <text evidence="1 2">Belongs to the polypeptide deformylase family.</text>
</comment>
<proteinExistence type="inferred from homology"/>
<dbReference type="NCBIfam" id="NF001159">
    <property type="entry name" value="PRK00150.1-3"/>
    <property type="match status" value="1"/>
</dbReference>
<comment type="cofactor">
    <cofactor evidence="2">
        <name>Fe(2+)</name>
        <dbReference type="ChEBI" id="CHEBI:29033"/>
    </cofactor>
    <text evidence="2">Binds 1 Fe(2+) ion.</text>
</comment>
<dbReference type="PIRSF" id="PIRSF004749">
    <property type="entry name" value="Pep_def"/>
    <property type="match status" value="1"/>
</dbReference>
<evidence type="ECO:0000256" key="2">
    <source>
        <dbReference type="HAMAP-Rule" id="MF_00163"/>
    </source>
</evidence>
<evidence type="ECO:0000256" key="1">
    <source>
        <dbReference type="ARBA" id="ARBA00010759"/>
    </source>
</evidence>
<dbReference type="PANTHER" id="PTHR10458">
    <property type="entry name" value="PEPTIDE DEFORMYLASE"/>
    <property type="match status" value="1"/>
</dbReference>
<dbReference type="Pfam" id="PF01327">
    <property type="entry name" value="Pep_deformylase"/>
    <property type="match status" value="1"/>
</dbReference>
<accession>A0A537IML0</accession>
<gene>
    <name evidence="2 3" type="primary">def</name>
    <name evidence="3" type="ORF">E6H05_11165</name>
</gene>
<dbReference type="GO" id="GO:0042586">
    <property type="term" value="F:peptide deformylase activity"/>
    <property type="evidence" value="ECO:0007669"/>
    <property type="project" value="UniProtKB-UniRule"/>
</dbReference>
<dbReference type="InterPro" id="IPR036821">
    <property type="entry name" value="Peptide_deformylase_sf"/>
</dbReference>
<dbReference type="EMBL" id="VBAP01000088">
    <property type="protein sequence ID" value="TMI72427.1"/>
    <property type="molecule type" value="Genomic_DNA"/>
</dbReference>
<evidence type="ECO:0000313" key="3">
    <source>
        <dbReference type="EMBL" id="TMI72427.1"/>
    </source>
</evidence>
<keyword evidence="2" id="KW-0648">Protein biosynthesis</keyword>
<feature type="binding site" evidence="2">
    <location>
        <position position="92"/>
    </location>
    <ligand>
        <name>Fe cation</name>
        <dbReference type="ChEBI" id="CHEBI:24875"/>
    </ligand>
</feature>
<keyword evidence="2" id="KW-0408">Iron</keyword>
<organism evidence="3 4">
    <name type="scientific">Candidatus Segetimicrobium genomatis</name>
    <dbReference type="NCBI Taxonomy" id="2569760"/>
    <lineage>
        <taxon>Bacteria</taxon>
        <taxon>Bacillati</taxon>
        <taxon>Candidatus Sysuimicrobiota</taxon>
        <taxon>Candidatus Sysuimicrobiia</taxon>
        <taxon>Candidatus Sysuimicrobiales</taxon>
        <taxon>Candidatus Segetimicrobiaceae</taxon>
        <taxon>Candidatus Segetimicrobium</taxon>
    </lineage>
</organism>
<comment type="caution">
    <text evidence="3">The sequence shown here is derived from an EMBL/GenBank/DDBJ whole genome shotgun (WGS) entry which is preliminary data.</text>
</comment>
<dbReference type="SUPFAM" id="SSF56420">
    <property type="entry name" value="Peptide deformylase"/>
    <property type="match status" value="1"/>
</dbReference>
<dbReference type="AlphaFoldDB" id="A0A537IML0"/>
<dbReference type="HAMAP" id="MF_00163">
    <property type="entry name" value="Pep_deformylase"/>
    <property type="match status" value="1"/>
</dbReference>
<dbReference type="EC" id="3.5.1.88" evidence="2"/>
<keyword evidence="2" id="KW-0479">Metal-binding</keyword>
<name>A0A537IML0_9BACT</name>
<keyword evidence="2 3" id="KW-0378">Hydrolase</keyword>
<feature type="active site" evidence="2">
    <location>
        <position position="135"/>
    </location>
</feature>
<dbReference type="GO" id="GO:0006412">
    <property type="term" value="P:translation"/>
    <property type="evidence" value="ECO:0007669"/>
    <property type="project" value="UniProtKB-UniRule"/>
</dbReference>
<feature type="binding site" evidence="2">
    <location>
        <position position="134"/>
    </location>
    <ligand>
        <name>Fe cation</name>
        <dbReference type="ChEBI" id="CHEBI:24875"/>
    </ligand>
</feature>
<protein>
    <recommendedName>
        <fullName evidence="2">Peptide deformylase</fullName>
        <shortName evidence="2">PDF</shortName>
        <ecNumber evidence="2">3.5.1.88</ecNumber>
    </recommendedName>
    <alternativeName>
        <fullName evidence="2">Polypeptide deformylase</fullName>
    </alternativeName>
</protein>
<evidence type="ECO:0000313" key="4">
    <source>
        <dbReference type="Proteomes" id="UP000318834"/>
    </source>
</evidence>
<dbReference type="CDD" id="cd00487">
    <property type="entry name" value="Pep_deformylase"/>
    <property type="match status" value="1"/>
</dbReference>
<comment type="catalytic activity">
    <reaction evidence="2">
        <text>N-terminal N-formyl-L-methionyl-[peptide] + H2O = N-terminal L-methionyl-[peptide] + formate</text>
        <dbReference type="Rhea" id="RHEA:24420"/>
        <dbReference type="Rhea" id="RHEA-COMP:10639"/>
        <dbReference type="Rhea" id="RHEA-COMP:10640"/>
        <dbReference type="ChEBI" id="CHEBI:15377"/>
        <dbReference type="ChEBI" id="CHEBI:15740"/>
        <dbReference type="ChEBI" id="CHEBI:49298"/>
        <dbReference type="ChEBI" id="CHEBI:64731"/>
        <dbReference type="EC" id="3.5.1.88"/>
    </reaction>
</comment>
<sequence>MNSVVEIITVDSPKAGVLRRKARAVGRITPQIQQLIDAMIEVMHEANGVGLAAPQVGASKRVIVAEVSERLHVLIDPKILKREGEEIGTEGCLSIPGIIADVPRAARVKVKAKNRKGKGITLDADGLLARVLQHEVDHLDGVLFLDRVVDKSTIREVAASAEVEAAVPTA</sequence>